<organism evidence="1 2">
    <name type="scientific">Rhodococcus qingshengii</name>
    <dbReference type="NCBI Taxonomy" id="334542"/>
    <lineage>
        <taxon>Bacteria</taxon>
        <taxon>Bacillati</taxon>
        <taxon>Actinomycetota</taxon>
        <taxon>Actinomycetes</taxon>
        <taxon>Mycobacteriales</taxon>
        <taxon>Nocardiaceae</taxon>
        <taxon>Rhodococcus</taxon>
        <taxon>Rhodococcus erythropolis group</taxon>
    </lineage>
</organism>
<comment type="caution">
    <text evidence="1">The sequence shown here is derived from an EMBL/GenBank/DDBJ whole genome shotgun (WGS) entry which is preliminary data.</text>
</comment>
<dbReference type="AlphaFoldDB" id="A0A2A5J4F9"/>
<gene>
    <name evidence="1" type="ORF">CHR55_25645</name>
</gene>
<protein>
    <recommendedName>
        <fullName evidence="3">Antitoxin VbhA domain-containing protein</fullName>
    </recommendedName>
</protein>
<accession>A0A2A5J4F9</accession>
<evidence type="ECO:0000313" key="2">
    <source>
        <dbReference type="Proteomes" id="UP000230886"/>
    </source>
</evidence>
<evidence type="ECO:0000313" key="1">
    <source>
        <dbReference type="EMBL" id="PCK24480.1"/>
    </source>
</evidence>
<dbReference type="RefSeq" id="WP_054827891.1">
    <property type="nucleotide sequence ID" value="NZ_NOVD01000029.1"/>
</dbReference>
<proteinExistence type="predicted"/>
<evidence type="ECO:0008006" key="3">
    <source>
        <dbReference type="Google" id="ProtNLM"/>
    </source>
</evidence>
<dbReference type="Proteomes" id="UP000230886">
    <property type="component" value="Unassembled WGS sequence"/>
</dbReference>
<name>A0A2A5J4F9_RHOSG</name>
<sequence>MTKRDEIPRKPTRILTAGEIEREVAGIRAGLEMGGVPFTAEAEVAARAVLNGEITGDEAIARGLAELNSRTAQ</sequence>
<dbReference type="EMBL" id="NOVD01000029">
    <property type="protein sequence ID" value="PCK24480.1"/>
    <property type="molecule type" value="Genomic_DNA"/>
</dbReference>
<reference evidence="1 2" key="1">
    <citation type="submission" date="2017-07" db="EMBL/GenBank/DDBJ databases">
        <title>Draft sequence of Rhodococcus enclensis 23b-28.</title>
        <authorList>
            <person name="Besaury L."/>
            <person name="Sancelme M."/>
            <person name="Amato P."/>
            <person name="Lallement A."/>
            <person name="Delort A.-M."/>
        </authorList>
    </citation>
    <scope>NUCLEOTIDE SEQUENCE [LARGE SCALE GENOMIC DNA]</scope>
    <source>
        <strain evidence="1 2">23b-28</strain>
    </source>
</reference>